<keyword evidence="2" id="KW-1185">Reference proteome</keyword>
<accession>A0A0L8V522</accession>
<gene>
    <name evidence="1" type="ORF">NC99_36180</name>
</gene>
<name>A0A0L8V522_9BACT</name>
<dbReference type="EMBL" id="LGIA01000182">
    <property type="protein sequence ID" value="KOH43534.1"/>
    <property type="molecule type" value="Genomic_DNA"/>
</dbReference>
<proteinExistence type="predicted"/>
<sequence length="59" mass="6556">MLITLVVVVRKLYRLYASLHKPKPQEGKLAKCESCSSGCAIKGLSPHPECPPEHLNQQK</sequence>
<dbReference type="AlphaFoldDB" id="A0A0L8V522"/>
<evidence type="ECO:0000313" key="2">
    <source>
        <dbReference type="Proteomes" id="UP000036958"/>
    </source>
</evidence>
<reference evidence="2" key="1">
    <citation type="submission" date="2015-07" db="EMBL/GenBank/DDBJ databases">
        <title>Genome sequencing of Sunxiuqinia dokdonensis strain SK.</title>
        <authorList>
            <person name="Ahn S."/>
            <person name="Kim B.-C."/>
        </authorList>
    </citation>
    <scope>NUCLEOTIDE SEQUENCE [LARGE SCALE GENOMIC DNA]</scope>
    <source>
        <strain evidence="2">SK</strain>
    </source>
</reference>
<dbReference type="Proteomes" id="UP000036958">
    <property type="component" value="Unassembled WGS sequence"/>
</dbReference>
<organism evidence="1 2">
    <name type="scientific">Sunxiuqinia dokdonensis</name>
    <dbReference type="NCBI Taxonomy" id="1409788"/>
    <lineage>
        <taxon>Bacteria</taxon>
        <taxon>Pseudomonadati</taxon>
        <taxon>Bacteroidota</taxon>
        <taxon>Bacteroidia</taxon>
        <taxon>Marinilabiliales</taxon>
        <taxon>Prolixibacteraceae</taxon>
        <taxon>Sunxiuqinia</taxon>
    </lineage>
</organism>
<comment type="caution">
    <text evidence="1">The sequence shown here is derived from an EMBL/GenBank/DDBJ whole genome shotgun (WGS) entry which is preliminary data.</text>
</comment>
<evidence type="ECO:0000313" key="1">
    <source>
        <dbReference type="EMBL" id="KOH43534.1"/>
    </source>
</evidence>
<protein>
    <submittedName>
        <fullName evidence="1">Uncharacterized protein</fullName>
    </submittedName>
</protein>